<organism evidence="2 3">
    <name type="scientific">Culex pipiens pipiens</name>
    <name type="common">Northern house mosquito</name>
    <dbReference type="NCBI Taxonomy" id="38569"/>
    <lineage>
        <taxon>Eukaryota</taxon>
        <taxon>Metazoa</taxon>
        <taxon>Ecdysozoa</taxon>
        <taxon>Arthropoda</taxon>
        <taxon>Hexapoda</taxon>
        <taxon>Insecta</taxon>
        <taxon>Pterygota</taxon>
        <taxon>Neoptera</taxon>
        <taxon>Endopterygota</taxon>
        <taxon>Diptera</taxon>
        <taxon>Nematocera</taxon>
        <taxon>Culicoidea</taxon>
        <taxon>Culicidae</taxon>
        <taxon>Culicinae</taxon>
        <taxon>Culicini</taxon>
        <taxon>Culex</taxon>
        <taxon>Culex</taxon>
    </lineage>
</organism>
<evidence type="ECO:0000313" key="3">
    <source>
        <dbReference type="Proteomes" id="UP001562425"/>
    </source>
</evidence>
<feature type="signal peptide" evidence="1">
    <location>
        <begin position="1"/>
        <end position="27"/>
    </location>
</feature>
<feature type="chain" id="PRO_5044892437" evidence="1">
    <location>
        <begin position="28"/>
        <end position="156"/>
    </location>
</feature>
<dbReference type="AlphaFoldDB" id="A0ABD1D7X3"/>
<proteinExistence type="predicted"/>
<evidence type="ECO:0000313" key="2">
    <source>
        <dbReference type="EMBL" id="KAL1395751.1"/>
    </source>
</evidence>
<reference evidence="2 3" key="1">
    <citation type="submission" date="2024-05" db="EMBL/GenBank/DDBJ databases">
        <title>Culex pipiens pipiens assembly and annotation.</title>
        <authorList>
            <person name="Alout H."/>
            <person name="Durand T."/>
        </authorList>
    </citation>
    <scope>NUCLEOTIDE SEQUENCE [LARGE SCALE GENOMIC DNA]</scope>
    <source>
        <strain evidence="2">HA-2024</strain>
        <tissue evidence="2">Whole body</tissue>
    </source>
</reference>
<keyword evidence="1" id="KW-0732">Signal</keyword>
<gene>
    <name evidence="2" type="ORF">pipiens_011014</name>
</gene>
<sequence length="156" mass="15778">MGDLPNQPPAAMKFLIVALSALALASAQTTTTNIPLSVVGNADGSATIKIGAVPAIQLPATAVTAAKGVIGLISTVATGVTAGSNQSTNLAVTTDATTGAITVSVLGQTLTLDKTTIRSVFGILKNVKKAIAAGIRRPVKGWKGGKSRKHSNERRH</sequence>
<accession>A0ABD1D7X3</accession>
<name>A0ABD1D7X3_CULPP</name>
<evidence type="ECO:0000256" key="1">
    <source>
        <dbReference type="SAM" id="SignalP"/>
    </source>
</evidence>
<dbReference type="Proteomes" id="UP001562425">
    <property type="component" value="Unassembled WGS sequence"/>
</dbReference>
<dbReference type="EMBL" id="JBEHCU010007006">
    <property type="protein sequence ID" value="KAL1395751.1"/>
    <property type="molecule type" value="Genomic_DNA"/>
</dbReference>
<comment type="caution">
    <text evidence="2">The sequence shown here is derived from an EMBL/GenBank/DDBJ whole genome shotgun (WGS) entry which is preliminary data.</text>
</comment>
<protein>
    <submittedName>
        <fullName evidence="2">Uncharacterized protein</fullName>
    </submittedName>
</protein>
<keyword evidence="3" id="KW-1185">Reference proteome</keyword>